<evidence type="ECO:0000256" key="2">
    <source>
        <dbReference type="ARBA" id="ARBA00022670"/>
    </source>
</evidence>
<comment type="similarity">
    <text evidence="1">Belongs to the peptidase M43B family.</text>
</comment>
<feature type="domain" description="Peptidase M43 pregnancy-associated plasma-A" evidence="9">
    <location>
        <begin position="238"/>
        <end position="346"/>
    </location>
</feature>
<dbReference type="GO" id="GO:0046872">
    <property type="term" value="F:metal ion binding"/>
    <property type="evidence" value="ECO:0007669"/>
    <property type="project" value="UniProtKB-KW"/>
</dbReference>
<dbReference type="SUPFAM" id="SSF55486">
    <property type="entry name" value="Metalloproteases ('zincins'), catalytic domain"/>
    <property type="match status" value="1"/>
</dbReference>
<evidence type="ECO:0000313" key="10">
    <source>
        <dbReference type="EMBL" id="BFO77304.1"/>
    </source>
</evidence>
<evidence type="ECO:0000256" key="1">
    <source>
        <dbReference type="ARBA" id="ARBA00008721"/>
    </source>
</evidence>
<dbReference type="NCBIfam" id="TIGR03952">
    <property type="entry name" value="metzin_BF0631"/>
    <property type="match status" value="1"/>
</dbReference>
<keyword evidence="5" id="KW-0378">Hydrolase</keyword>
<dbReference type="Gene3D" id="3.40.390.10">
    <property type="entry name" value="Collagenase (Catalytic Domain)"/>
    <property type="match status" value="1"/>
</dbReference>
<protein>
    <recommendedName>
        <fullName evidence="9">Peptidase M43 pregnancy-associated plasma-A domain-containing protein</fullName>
    </recommendedName>
</protein>
<dbReference type="EMBL" id="AP035787">
    <property type="protein sequence ID" value="BFO77304.1"/>
    <property type="molecule type" value="Genomic_DNA"/>
</dbReference>
<evidence type="ECO:0000259" key="9">
    <source>
        <dbReference type="Pfam" id="PF05572"/>
    </source>
</evidence>
<gene>
    <name evidence="10" type="ORF">GTC17259_23540</name>
</gene>
<evidence type="ECO:0000256" key="6">
    <source>
        <dbReference type="ARBA" id="ARBA00022833"/>
    </source>
</evidence>
<organism evidence="10">
    <name type="scientific">Prevotella sp. GTC17259</name>
    <dbReference type="NCBI Taxonomy" id="3236795"/>
    <lineage>
        <taxon>Bacteria</taxon>
        <taxon>Pseudomonadati</taxon>
        <taxon>Bacteroidota</taxon>
        <taxon>Bacteroidia</taxon>
        <taxon>Bacteroidales</taxon>
        <taxon>Prevotellaceae</taxon>
        <taxon>Prevotella</taxon>
    </lineage>
</organism>
<name>A0AB33J696_9BACT</name>
<evidence type="ECO:0000256" key="4">
    <source>
        <dbReference type="ARBA" id="ARBA00022729"/>
    </source>
</evidence>
<keyword evidence="2" id="KW-0645">Protease</keyword>
<dbReference type="PROSITE" id="PS51257">
    <property type="entry name" value="PROKAR_LIPOPROTEIN"/>
    <property type="match status" value="1"/>
</dbReference>
<reference evidence="10" key="1">
    <citation type="submission" date="2024-07" db="EMBL/GenBank/DDBJ databases">
        <title>Complete genome sequence of Prevotella sp. YM-2024 GTC17259.</title>
        <authorList>
            <person name="Hayashi M."/>
            <person name="Muto Y."/>
            <person name="Tanaka K."/>
            <person name="Niwa H."/>
        </authorList>
    </citation>
    <scope>NUCLEOTIDE SEQUENCE</scope>
    <source>
        <strain evidence="10">GTC17259</strain>
    </source>
</reference>
<dbReference type="Pfam" id="PF05572">
    <property type="entry name" value="Peptidase_M43"/>
    <property type="match status" value="1"/>
</dbReference>
<evidence type="ECO:0000256" key="3">
    <source>
        <dbReference type="ARBA" id="ARBA00022723"/>
    </source>
</evidence>
<keyword evidence="3" id="KW-0479">Metal-binding</keyword>
<accession>A0AB33J696</accession>
<dbReference type="PANTHER" id="PTHR47466:SF1">
    <property type="entry name" value="METALLOPROTEASE MEP1 (AFU_ORTHOLOGUE AFUA_1G07730)-RELATED"/>
    <property type="match status" value="1"/>
</dbReference>
<dbReference type="AlphaFoldDB" id="A0AB33J696"/>
<keyword evidence="4" id="KW-0732">Signal</keyword>
<dbReference type="PANTHER" id="PTHR47466">
    <property type="match status" value="1"/>
</dbReference>
<evidence type="ECO:0000256" key="5">
    <source>
        <dbReference type="ARBA" id="ARBA00022801"/>
    </source>
</evidence>
<sequence length="381" mass="43708">MRKNVFLWICSGLLLLASCTKDDIVTPSKHHISAAADQDDDNATVTDDYTYKLPIIFHVLYQNAADTMQHVHASRLKTMVKYLNELYQGGTYGTSSAMKVDFLLAKTDEQGNLLSTPGIEYIKWTGEYPIDFQKFMESQDNVKYLWEPGEYINVMVYPFKPGDGEQHSSTLGISHLPLMPKALTDSLEGLRRVDYTELTKRNLNYPFCTSINSDYIYQESSRYKDRDKGAKGYEFSSVDVNVTLAHELGHYLGLHHVFTENDTAMVDSCGDTDYCKDTPSYNRVEYEKELKAYLDTVKANLFDLYKILERQPCTGKTFHACNFMDYDMNLGYQFTDEQVKRMRTVLYYGLLIPGPKKSLPKLRSIMPPPEDTVNLPMTLRK</sequence>
<dbReference type="InterPro" id="IPR024079">
    <property type="entry name" value="MetalloPept_cat_dom_sf"/>
</dbReference>
<dbReference type="GO" id="GO:0006508">
    <property type="term" value="P:proteolysis"/>
    <property type="evidence" value="ECO:0007669"/>
    <property type="project" value="UniProtKB-KW"/>
</dbReference>
<evidence type="ECO:0000256" key="8">
    <source>
        <dbReference type="ARBA" id="ARBA00023157"/>
    </source>
</evidence>
<evidence type="ECO:0000256" key="7">
    <source>
        <dbReference type="ARBA" id="ARBA00023049"/>
    </source>
</evidence>
<proteinExistence type="inferred from homology"/>
<dbReference type="InterPro" id="IPR008754">
    <property type="entry name" value="Peptidase_M43"/>
</dbReference>
<dbReference type="InterPro" id="IPR023852">
    <property type="entry name" value="Metalloproteinase_lipop_BF0631"/>
</dbReference>
<keyword evidence="8" id="KW-1015">Disulfide bond</keyword>
<keyword evidence="6" id="KW-0862">Zinc</keyword>
<keyword evidence="7" id="KW-0482">Metalloprotease</keyword>
<dbReference type="GO" id="GO:0008237">
    <property type="term" value="F:metallopeptidase activity"/>
    <property type="evidence" value="ECO:0007669"/>
    <property type="project" value="UniProtKB-KW"/>
</dbReference>